<keyword evidence="2" id="KW-1185">Reference proteome</keyword>
<dbReference type="EMBL" id="BKZW01000001">
    <property type="protein sequence ID" value="GER88342.1"/>
    <property type="molecule type" value="Genomic_DNA"/>
</dbReference>
<comment type="caution">
    <text evidence="1">The sequence shown here is derived from an EMBL/GenBank/DDBJ whole genome shotgun (WGS) entry which is preliminary data.</text>
</comment>
<organism evidence="1 2">
    <name type="scientific">Dictyobacter vulcani</name>
    <dbReference type="NCBI Taxonomy" id="2607529"/>
    <lineage>
        <taxon>Bacteria</taxon>
        <taxon>Bacillati</taxon>
        <taxon>Chloroflexota</taxon>
        <taxon>Ktedonobacteria</taxon>
        <taxon>Ktedonobacterales</taxon>
        <taxon>Dictyobacteraceae</taxon>
        <taxon>Dictyobacter</taxon>
    </lineage>
</organism>
<evidence type="ECO:0000313" key="2">
    <source>
        <dbReference type="Proteomes" id="UP000326912"/>
    </source>
</evidence>
<sequence length="68" mass="7104">MIAPVHPAVATTVATVNPARCIPRSAQVVVMRLRFLSSPVKIARFIVAIATSLAPQAAVVIADRAGKL</sequence>
<gene>
    <name evidence="1" type="ORF">KDW_25040</name>
</gene>
<dbReference type="Proteomes" id="UP000326912">
    <property type="component" value="Unassembled WGS sequence"/>
</dbReference>
<proteinExistence type="predicted"/>
<reference evidence="1 2" key="1">
    <citation type="submission" date="2019-10" db="EMBL/GenBank/DDBJ databases">
        <title>Dictyobacter vulcani sp. nov., within the class Ktedonobacteria, isolated from soil of volcanic Mt. Zao.</title>
        <authorList>
            <person name="Zheng Y."/>
            <person name="Wang C.M."/>
            <person name="Sakai Y."/>
            <person name="Abe K."/>
            <person name="Yokota A."/>
            <person name="Yabe S."/>
        </authorList>
    </citation>
    <scope>NUCLEOTIDE SEQUENCE [LARGE SCALE GENOMIC DNA]</scope>
    <source>
        <strain evidence="1 2">W12</strain>
    </source>
</reference>
<accession>A0A5J4KMG5</accession>
<evidence type="ECO:0000313" key="1">
    <source>
        <dbReference type="EMBL" id="GER88342.1"/>
    </source>
</evidence>
<dbReference type="AlphaFoldDB" id="A0A5J4KMG5"/>
<protein>
    <submittedName>
        <fullName evidence="1">Uncharacterized protein</fullName>
    </submittedName>
</protein>
<name>A0A5J4KMG5_9CHLR</name>